<evidence type="ECO:0000259" key="1">
    <source>
        <dbReference type="Pfam" id="PF18588"/>
    </source>
</evidence>
<accession>A0A317DYU4</accession>
<dbReference type="Proteomes" id="UP000246077">
    <property type="component" value="Unassembled WGS sequence"/>
</dbReference>
<protein>
    <recommendedName>
        <fullName evidence="1">Polysaccharide biosynthesis enzyme WcbI domain-containing protein</fullName>
    </recommendedName>
</protein>
<sequence>MPVTSLSEDHRAQIASADCWVTTGRHDLAGQSAGAAAATRIIRIPEIYFPAFHPDLVYISKISTGWAPIVPHYNSGIIAWAFVNGLDPIEVPPLFNSRNFAALGYFSLWDKSVAHLRKVFANSDLDFAAFFLPVKRNGNFMHTINHPKIETLQQLARLCARRMGGDDTVMEKFIHVPDALNDNIWPLYPELAHHYSLSGDYNWLVQNGGYCDGLATYIHFAYNRYLDFGLTKGDVVFSTPVELYDDVLGKALRG</sequence>
<dbReference type="InterPro" id="IPR041307">
    <property type="entry name" value="WcbI"/>
</dbReference>
<comment type="caution">
    <text evidence="2">The sequence shown here is derived from an EMBL/GenBank/DDBJ whole genome shotgun (WGS) entry which is preliminary data.</text>
</comment>
<dbReference type="AlphaFoldDB" id="A0A317DYU4"/>
<dbReference type="Pfam" id="PF18588">
    <property type="entry name" value="WcbI"/>
    <property type="match status" value="1"/>
</dbReference>
<reference evidence="3" key="1">
    <citation type="submission" date="2018-05" db="EMBL/GenBank/DDBJ databases">
        <title>Zavarzinia sp. HR-AS.</title>
        <authorList>
            <person name="Lee Y."/>
            <person name="Jeon C.O."/>
        </authorList>
    </citation>
    <scope>NUCLEOTIDE SEQUENCE [LARGE SCALE GENOMIC DNA]</scope>
    <source>
        <strain evidence="3">DSM 1231</strain>
    </source>
</reference>
<evidence type="ECO:0000313" key="2">
    <source>
        <dbReference type="EMBL" id="PWR19572.1"/>
    </source>
</evidence>
<evidence type="ECO:0000313" key="3">
    <source>
        <dbReference type="Proteomes" id="UP000246077"/>
    </source>
</evidence>
<organism evidence="2 3">
    <name type="scientific">Zavarzinia compransoris</name>
    <dbReference type="NCBI Taxonomy" id="1264899"/>
    <lineage>
        <taxon>Bacteria</taxon>
        <taxon>Pseudomonadati</taxon>
        <taxon>Pseudomonadota</taxon>
        <taxon>Alphaproteobacteria</taxon>
        <taxon>Rhodospirillales</taxon>
        <taxon>Zavarziniaceae</taxon>
        <taxon>Zavarzinia</taxon>
    </lineage>
</organism>
<dbReference type="EMBL" id="QGLF01000004">
    <property type="protein sequence ID" value="PWR19572.1"/>
    <property type="molecule type" value="Genomic_DNA"/>
</dbReference>
<proteinExistence type="predicted"/>
<feature type="domain" description="Polysaccharide biosynthesis enzyme WcbI" evidence="1">
    <location>
        <begin position="35"/>
        <end position="164"/>
    </location>
</feature>
<keyword evidence="3" id="KW-1185">Reference proteome</keyword>
<gene>
    <name evidence="2" type="ORF">DKG75_13935</name>
</gene>
<name>A0A317DYU4_9PROT</name>